<reference evidence="1" key="1">
    <citation type="submission" date="2025-08" db="UniProtKB">
        <authorList>
            <consortium name="Ensembl"/>
        </authorList>
    </citation>
    <scope>IDENTIFICATION</scope>
</reference>
<evidence type="ECO:0000313" key="2">
    <source>
        <dbReference type="Proteomes" id="UP000694567"/>
    </source>
</evidence>
<dbReference type="AlphaFoldDB" id="A0A8C0EDD1"/>
<keyword evidence="2" id="KW-1185">Reference proteome</keyword>
<reference evidence="1" key="2">
    <citation type="submission" date="2025-09" db="UniProtKB">
        <authorList>
            <consortium name="Ensembl"/>
        </authorList>
    </citation>
    <scope>IDENTIFICATION</scope>
</reference>
<proteinExistence type="predicted"/>
<protein>
    <submittedName>
        <fullName evidence="1">Uncharacterized protein</fullName>
    </submittedName>
</protein>
<accession>A0A8C0EDD1</accession>
<sequence length="77" mass="8224">PTALCSIPKLCHVSSQKAEEMSLSSGVGRWRSSGVCEAPGGSCISSSCALILRVAGEIDKSKIHYCCKNHQNTTERE</sequence>
<dbReference type="Ensembl" id="ENSBOBT00000001574.1">
    <property type="protein sequence ID" value="ENSBOBP00000001546.1"/>
    <property type="gene ID" value="ENSBOBG00000001058.1"/>
</dbReference>
<evidence type="ECO:0000313" key="1">
    <source>
        <dbReference type="Ensembl" id="ENSBOBP00000001546.1"/>
    </source>
</evidence>
<organism evidence="1 2">
    <name type="scientific">Bubo bubo</name>
    <name type="common">Eurasian eagle-owl</name>
    <name type="synonym">Strix bubo</name>
    <dbReference type="NCBI Taxonomy" id="30461"/>
    <lineage>
        <taxon>Eukaryota</taxon>
        <taxon>Metazoa</taxon>
        <taxon>Chordata</taxon>
        <taxon>Craniata</taxon>
        <taxon>Vertebrata</taxon>
        <taxon>Euteleostomi</taxon>
        <taxon>Archelosauria</taxon>
        <taxon>Archosauria</taxon>
        <taxon>Dinosauria</taxon>
        <taxon>Saurischia</taxon>
        <taxon>Theropoda</taxon>
        <taxon>Coelurosauria</taxon>
        <taxon>Aves</taxon>
        <taxon>Neognathae</taxon>
        <taxon>Neoaves</taxon>
        <taxon>Telluraves</taxon>
        <taxon>Strigiformes</taxon>
        <taxon>Strigidae</taxon>
        <taxon>Bubo</taxon>
    </lineage>
</organism>
<dbReference type="Proteomes" id="UP000694567">
    <property type="component" value="Unplaced"/>
</dbReference>
<name>A0A8C0EDD1_BUBBB</name>